<protein>
    <submittedName>
        <fullName evidence="1">Uncharacterized protein</fullName>
    </submittedName>
</protein>
<proteinExistence type="predicted"/>
<evidence type="ECO:0000313" key="2">
    <source>
        <dbReference type="Proteomes" id="UP000566819"/>
    </source>
</evidence>
<dbReference type="Proteomes" id="UP000566819">
    <property type="component" value="Unassembled WGS sequence"/>
</dbReference>
<accession>A0A8H4RM37</accession>
<comment type="caution">
    <text evidence="1">The sequence shown here is derived from an EMBL/GenBank/DDBJ whole genome shotgun (WGS) entry which is preliminary data.</text>
</comment>
<organism evidence="1 2">
    <name type="scientific">Cudoniella acicularis</name>
    <dbReference type="NCBI Taxonomy" id="354080"/>
    <lineage>
        <taxon>Eukaryota</taxon>
        <taxon>Fungi</taxon>
        <taxon>Dikarya</taxon>
        <taxon>Ascomycota</taxon>
        <taxon>Pezizomycotina</taxon>
        <taxon>Leotiomycetes</taxon>
        <taxon>Helotiales</taxon>
        <taxon>Tricladiaceae</taxon>
        <taxon>Cudoniella</taxon>
    </lineage>
</organism>
<name>A0A8H4RM37_9HELO</name>
<dbReference type="AlphaFoldDB" id="A0A8H4RM37"/>
<sequence length="253" mass="28833">MAKFNMELDPSPTATCIGLDMYFFNGDGENLKVGGTRWRKIFPVRYRLKYGEKLNPPGLRKAVIRTLVAVVECGISWVQYMAEHILQDWDRIILIEGIHRLLDHEKINMIRGREREPFDTKYIDSAAGRRQAETPLDLSRFLIHNSLPWESKQTLEAYEPVCIVNRKSGPNDICGKALMYAYIPDSGSNVDVICATPTVLLQDEYSKLFRGWTLAKGSPEKEQDDTGAWKWKFNLLGKSRIYGMVSAARSRAG</sequence>
<gene>
    <name evidence="1" type="ORF">G7Y89_g6038</name>
</gene>
<dbReference type="EMBL" id="JAAMPI010000379">
    <property type="protein sequence ID" value="KAF4632093.1"/>
    <property type="molecule type" value="Genomic_DNA"/>
</dbReference>
<keyword evidence="2" id="KW-1185">Reference proteome</keyword>
<reference evidence="1 2" key="1">
    <citation type="submission" date="2020-03" db="EMBL/GenBank/DDBJ databases">
        <title>Draft Genome Sequence of Cudoniella acicularis.</title>
        <authorList>
            <person name="Buettner E."/>
            <person name="Kellner H."/>
        </authorList>
    </citation>
    <scope>NUCLEOTIDE SEQUENCE [LARGE SCALE GENOMIC DNA]</scope>
    <source>
        <strain evidence="1 2">DSM 108380</strain>
    </source>
</reference>
<dbReference type="OrthoDB" id="10511669at2759"/>
<evidence type="ECO:0000313" key="1">
    <source>
        <dbReference type="EMBL" id="KAF4632093.1"/>
    </source>
</evidence>